<organism evidence="3 4">
    <name type="scientific">Dunaliella salina</name>
    <name type="common">Green alga</name>
    <name type="synonym">Protococcus salinus</name>
    <dbReference type="NCBI Taxonomy" id="3046"/>
    <lineage>
        <taxon>Eukaryota</taxon>
        <taxon>Viridiplantae</taxon>
        <taxon>Chlorophyta</taxon>
        <taxon>core chlorophytes</taxon>
        <taxon>Chlorophyceae</taxon>
        <taxon>CS clade</taxon>
        <taxon>Chlamydomonadales</taxon>
        <taxon>Dunaliellaceae</taxon>
        <taxon>Dunaliella</taxon>
    </lineage>
</organism>
<dbReference type="InterPro" id="IPR003960">
    <property type="entry name" value="ATPase_AAA_CS"/>
</dbReference>
<sequence length="77" mass="8699">MVPQILMYFLRRNDDKSVLLAMLAQMVSSHGKLEKVLTIGATNLAEELDQALLRPGRFEVGRQAGSTPRSRRWAVFL</sequence>
<dbReference type="InterPro" id="IPR027417">
    <property type="entry name" value="P-loop_NTPase"/>
</dbReference>
<evidence type="ECO:0000313" key="4">
    <source>
        <dbReference type="Proteomes" id="UP000815325"/>
    </source>
</evidence>
<comment type="caution">
    <text evidence="3">The sequence shown here is derived from an EMBL/GenBank/DDBJ whole genome shotgun (WGS) entry which is preliminary data.</text>
</comment>
<dbReference type="InterPro" id="IPR003959">
    <property type="entry name" value="ATPase_AAA_core"/>
</dbReference>
<comment type="similarity">
    <text evidence="1">Belongs to the AAA ATPase family.</text>
</comment>
<reference evidence="3" key="1">
    <citation type="submission" date="2017-08" db="EMBL/GenBank/DDBJ databases">
        <authorList>
            <person name="Polle J.E."/>
            <person name="Barry K."/>
            <person name="Cushman J."/>
            <person name="Schmutz J."/>
            <person name="Tran D."/>
            <person name="Hathwaick L.T."/>
            <person name="Yim W.C."/>
            <person name="Jenkins J."/>
            <person name="Mckie-Krisberg Z.M."/>
            <person name="Prochnik S."/>
            <person name="Lindquist E."/>
            <person name="Dockter R.B."/>
            <person name="Adam C."/>
            <person name="Molina H."/>
            <person name="Bunkerborg J."/>
            <person name="Jin E."/>
            <person name="Buchheim M."/>
            <person name="Magnuson J."/>
        </authorList>
    </citation>
    <scope>NUCLEOTIDE SEQUENCE</scope>
    <source>
        <strain evidence="3">CCAP 19/18</strain>
    </source>
</reference>
<keyword evidence="1" id="KW-0067">ATP-binding</keyword>
<evidence type="ECO:0000259" key="2">
    <source>
        <dbReference type="Pfam" id="PF00004"/>
    </source>
</evidence>
<accession>A0ABQ7G8R3</accession>
<gene>
    <name evidence="3" type="ORF">DUNSADRAFT_13753</name>
</gene>
<evidence type="ECO:0000256" key="1">
    <source>
        <dbReference type="RuleBase" id="RU003651"/>
    </source>
</evidence>
<proteinExistence type="inferred from homology"/>
<keyword evidence="4" id="KW-1185">Reference proteome</keyword>
<protein>
    <recommendedName>
        <fullName evidence="2">ATPase AAA-type core domain-containing protein</fullName>
    </recommendedName>
</protein>
<dbReference type="Gene3D" id="3.40.50.300">
    <property type="entry name" value="P-loop containing nucleotide triphosphate hydrolases"/>
    <property type="match status" value="1"/>
</dbReference>
<dbReference type="Proteomes" id="UP000815325">
    <property type="component" value="Unassembled WGS sequence"/>
</dbReference>
<dbReference type="EMBL" id="MU069987">
    <property type="protein sequence ID" value="KAF5830997.1"/>
    <property type="molecule type" value="Genomic_DNA"/>
</dbReference>
<evidence type="ECO:0000313" key="3">
    <source>
        <dbReference type="EMBL" id="KAF5830997.1"/>
    </source>
</evidence>
<feature type="domain" description="ATPase AAA-type core" evidence="2">
    <location>
        <begin position="13"/>
        <end position="60"/>
    </location>
</feature>
<dbReference type="PROSITE" id="PS00674">
    <property type="entry name" value="AAA"/>
    <property type="match status" value="1"/>
</dbReference>
<name>A0ABQ7G8R3_DUNSA</name>
<dbReference type="Pfam" id="PF00004">
    <property type="entry name" value="AAA"/>
    <property type="match status" value="1"/>
</dbReference>
<keyword evidence="1" id="KW-0547">Nucleotide-binding</keyword>
<dbReference type="SUPFAM" id="SSF52540">
    <property type="entry name" value="P-loop containing nucleoside triphosphate hydrolases"/>
    <property type="match status" value="1"/>
</dbReference>